<evidence type="ECO:0008006" key="4">
    <source>
        <dbReference type="Google" id="ProtNLM"/>
    </source>
</evidence>
<feature type="region of interest" description="Disordered" evidence="1">
    <location>
        <begin position="308"/>
        <end position="337"/>
    </location>
</feature>
<evidence type="ECO:0000313" key="2">
    <source>
        <dbReference type="EMBL" id="MDX6851174.1"/>
    </source>
</evidence>
<comment type="caution">
    <text evidence="2">The sequence shown here is derived from an EMBL/GenBank/DDBJ whole genome shotgun (WGS) entry which is preliminary data.</text>
</comment>
<evidence type="ECO:0000256" key="1">
    <source>
        <dbReference type="SAM" id="MobiDB-lite"/>
    </source>
</evidence>
<dbReference type="RefSeq" id="WP_302721801.1">
    <property type="nucleotide sequence ID" value="NZ_JAULRU010000418.1"/>
</dbReference>
<name>A0ABU4S1W0_9GAMM</name>
<organism evidence="2 3">
    <name type="scientific">Gilvimarinus gilvus</name>
    <dbReference type="NCBI Taxonomy" id="3058038"/>
    <lineage>
        <taxon>Bacteria</taxon>
        <taxon>Pseudomonadati</taxon>
        <taxon>Pseudomonadota</taxon>
        <taxon>Gammaproteobacteria</taxon>
        <taxon>Cellvibrionales</taxon>
        <taxon>Cellvibrionaceae</taxon>
        <taxon>Gilvimarinus</taxon>
    </lineage>
</organism>
<dbReference type="Proteomes" id="UP001273505">
    <property type="component" value="Unassembled WGS sequence"/>
</dbReference>
<proteinExistence type="predicted"/>
<feature type="region of interest" description="Disordered" evidence="1">
    <location>
        <begin position="1"/>
        <end position="20"/>
    </location>
</feature>
<sequence>MPIDFTQLHGKPSVKPPEGTPNLAKLLSGLSLKLGQSVAAQVTSVRALSLQERSFLQSQATAKASAEPLPTKPQAAPSSSVTVKPALASSLLSQPALRLINVAIQARQVALLSSLPVTKGDAVLVTRAGPQQLVIASENGKPIAPGSNTTHLEAAKAAGAERVAPAPLPNTSALNATATRATAAEPAALNQTLREIIPRLHSSSIEQQTQPLQQLIKLLPRNKLTAGIDSALKDLAKLSLSTEQIKQTPRDSLGAQAKQLINNSGSFFESNLAKTQTASPSSNLNLLLGSDRKAILLKLAHLVASNMPGLQNQGPMMNTASKGRPQPQPQPQPQPNTDAISQIVRNLQSTHTAGHPPLPGVAPPSTTTSLGASSGPIPGSTTSVKPELLDIRQLTPSLSQALLYGGTARISTADSATLQTQLILLTHQLTLNSLAKIRGQQVGADTATLRAGEPASPGSHFSVDLPVRWGEHTDHARISFEEQENEPQPDSPSTARSWLVKLHINTDAIGDLYIHMRYFNEQIGLGIWAQNNKILDEAKTKLDTVSKAMKSAGVILSNVNYYQGKPAGRANELSYNLVDVKT</sequence>
<feature type="region of interest" description="Disordered" evidence="1">
    <location>
        <begin position="350"/>
        <end position="383"/>
    </location>
</feature>
<evidence type="ECO:0000313" key="3">
    <source>
        <dbReference type="Proteomes" id="UP001273505"/>
    </source>
</evidence>
<feature type="compositionally biased region" description="Polar residues" evidence="1">
    <location>
        <begin position="308"/>
        <end position="321"/>
    </location>
</feature>
<accession>A0ABU4S1W0</accession>
<gene>
    <name evidence="2" type="ORF">SCD92_17480</name>
</gene>
<reference evidence="2 3" key="1">
    <citation type="submission" date="2023-11" db="EMBL/GenBank/DDBJ databases">
        <title>Gilvimarinus fulvus sp. nov., isolated from the surface of Kelp.</title>
        <authorList>
            <person name="Sun Y.Y."/>
            <person name="Gong Y."/>
            <person name="Du Z.J."/>
        </authorList>
    </citation>
    <scope>NUCLEOTIDE SEQUENCE [LARGE SCALE GENOMIC DNA]</scope>
    <source>
        <strain evidence="2 3">SDUM040013</strain>
    </source>
</reference>
<dbReference type="EMBL" id="JAXAFO010000042">
    <property type="protein sequence ID" value="MDX6851174.1"/>
    <property type="molecule type" value="Genomic_DNA"/>
</dbReference>
<keyword evidence="3" id="KW-1185">Reference proteome</keyword>
<protein>
    <recommendedName>
        <fullName evidence="4">Flagellar hook-length control protein-like C-terminal domain-containing protein</fullName>
    </recommendedName>
</protein>